<dbReference type="InterPro" id="IPR056770">
    <property type="entry name" value="Piezo_THU9_anchor"/>
</dbReference>
<dbReference type="Pfam" id="PF24874">
    <property type="entry name" value="Piezo_THU9_anchor"/>
    <property type="match status" value="1"/>
</dbReference>
<dbReference type="GO" id="GO:0050982">
    <property type="term" value="P:detection of mechanical stimulus"/>
    <property type="evidence" value="ECO:0007669"/>
    <property type="project" value="TreeGrafter"/>
</dbReference>
<dbReference type="Proteomes" id="UP001370490">
    <property type="component" value="Unassembled WGS sequence"/>
</dbReference>
<dbReference type="GO" id="GO:0071260">
    <property type="term" value="P:cellular response to mechanical stimulus"/>
    <property type="evidence" value="ECO:0007669"/>
    <property type="project" value="TreeGrafter"/>
</dbReference>
<keyword evidence="1" id="KW-0472">Membrane</keyword>
<protein>
    <submittedName>
        <fullName evidence="3">Piezo non-specific cation channel, R-Ras-binding domain</fullName>
    </submittedName>
</protein>
<reference evidence="3 4" key="1">
    <citation type="submission" date="2023-12" db="EMBL/GenBank/DDBJ databases">
        <title>A high-quality genome assembly for Dillenia turbinata (Dilleniales).</title>
        <authorList>
            <person name="Chanderbali A."/>
        </authorList>
    </citation>
    <scope>NUCLEOTIDE SEQUENCE [LARGE SCALE GENOMIC DNA]</scope>
    <source>
        <strain evidence="3">LSX21</strain>
        <tissue evidence="3">Leaf</tissue>
    </source>
</reference>
<feature type="transmembrane region" description="Helical" evidence="1">
    <location>
        <begin position="47"/>
        <end position="71"/>
    </location>
</feature>
<dbReference type="PANTHER" id="PTHR13167">
    <property type="entry name" value="PIEZO-TYPE MECHANOSENSITIVE ION CHANNEL COMPONENT"/>
    <property type="match status" value="1"/>
</dbReference>
<dbReference type="GO" id="GO:0042391">
    <property type="term" value="P:regulation of membrane potential"/>
    <property type="evidence" value="ECO:0007669"/>
    <property type="project" value="TreeGrafter"/>
</dbReference>
<organism evidence="3 4">
    <name type="scientific">Dillenia turbinata</name>
    <dbReference type="NCBI Taxonomy" id="194707"/>
    <lineage>
        <taxon>Eukaryota</taxon>
        <taxon>Viridiplantae</taxon>
        <taxon>Streptophyta</taxon>
        <taxon>Embryophyta</taxon>
        <taxon>Tracheophyta</taxon>
        <taxon>Spermatophyta</taxon>
        <taxon>Magnoliopsida</taxon>
        <taxon>eudicotyledons</taxon>
        <taxon>Gunneridae</taxon>
        <taxon>Pentapetalae</taxon>
        <taxon>Dilleniales</taxon>
        <taxon>Dilleniaceae</taxon>
        <taxon>Dillenia</taxon>
    </lineage>
</organism>
<dbReference type="GO" id="GO:0008381">
    <property type="term" value="F:mechanosensitive monoatomic ion channel activity"/>
    <property type="evidence" value="ECO:0007669"/>
    <property type="project" value="InterPro"/>
</dbReference>
<feature type="transmembrane region" description="Helical" evidence="1">
    <location>
        <begin position="77"/>
        <end position="100"/>
    </location>
</feature>
<feature type="domain" description="Piezo THU9 and anchor" evidence="2">
    <location>
        <begin position="392"/>
        <end position="432"/>
    </location>
</feature>
<dbReference type="InterPro" id="IPR027272">
    <property type="entry name" value="Piezo"/>
</dbReference>
<proteinExistence type="predicted"/>
<dbReference type="AlphaFoldDB" id="A0AAN8U9T3"/>
<evidence type="ECO:0000313" key="4">
    <source>
        <dbReference type="Proteomes" id="UP001370490"/>
    </source>
</evidence>
<accession>A0AAN8U9T3</accession>
<keyword evidence="1" id="KW-0812">Transmembrane</keyword>
<gene>
    <name evidence="3" type="ORF">RJ641_023593</name>
</gene>
<dbReference type="GO" id="GO:0016020">
    <property type="term" value="C:membrane"/>
    <property type="evidence" value="ECO:0007669"/>
    <property type="project" value="InterPro"/>
</dbReference>
<dbReference type="PANTHER" id="PTHR13167:SF25">
    <property type="entry name" value="PIEZO-TYPE MECHANOSENSITIVE ION CHANNEL COMPONENT"/>
    <property type="match status" value="1"/>
</dbReference>
<name>A0AAN8U9T3_9MAGN</name>
<sequence length="435" mass="50523">MGRFLSGFVLPLFLLLGLKFYGIFELRQQCYLPFYDLDFLHFSLWRYWYPYIVLELLSLALWHVVALYLYALCVNTGLSYIWVVMLIYTEYLCQISIQHCGLRIHISILLELGFPEHKIKSSFLISNLPLFLVYLYTLLQSSITARDIEWALVTRFIFFLKRSIHHDPVESIGWKDILQQMVSPVIDASFLGVSSLYRYWQSLIQGEETPPYFVQLSIEVDSWPEDGIQRENIESRINLLKAVYDMRCKEQSSEDFHSPSRVRVQSIERSQENPKLGLAVFEVINAAPLTESATNEWFESLSPAADAANEIIKALRAGFIKEIGFPYPILSVIGGGKWELISMLTYFARICLFSSWLSFSQSVIKNKVEFLEIVTFQASIMKWIHWFTLADELRCLLDWSCATTSLTMYDWLKLEDIHASLVLVKCNVNLNRANR</sequence>
<feature type="transmembrane region" description="Helical" evidence="1">
    <location>
        <begin position="6"/>
        <end position="26"/>
    </location>
</feature>
<evidence type="ECO:0000259" key="2">
    <source>
        <dbReference type="Pfam" id="PF24874"/>
    </source>
</evidence>
<dbReference type="EMBL" id="JBAMMX010000028">
    <property type="protein sequence ID" value="KAK6911500.1"/>
    <property type="molecule type" value="Genomic_DNA"/>
</dbReference>
<keyword evidence="1" id="KW-1133">Transmembrane helix</keyword>
<dbReference type="GO" id="GO:0005261">
    <property type="term" value="F:monoatomic cation channel activity"/>
    <property type="evidence" value="ECO:0007669"/>
    <property type="project" value="TreeGrafter"/>
</dbReference>
<keyword evidence="4" id="KW-1185">Reference proteome</keyword>
<comment type="caution">
    <text evidence="3">The sequence shown here is derived from an EMBL/GenBank/DDBJ whole genome shotgun (WGS) entry which is preliminary data.</text>
</comment>
<evidence type="ECO:0000256" key="1">
    <source>
        <dbReference type="SAM" id="Phobius"/>
    </source>
</evidence>
<evidence type="ECO:0000313" key="3">
    <source>
        <dbReference type="EMBL" id="KAK6911500.1"/>
    </source>
</evidence>